<dbReference type="AlphaFoldDB" id="A0ABD1YM22"/>
<evidence type="ECO:0000313" key="1">
    <source>
        <dbReference type="EMBL" id="KAL2630517.1"/>
    </source>
</evidence>
<keyword evidence="2" id="KW-1185">Reference proteome</keyword>
<evidence type="ECO:0000313" key="2">
    <source>
        <dbReference type="Proteomes" id="UP001605036"/>
    </source>
</evidence>
<protein>
    <submittedName>
        <fullName evidence="1">Uncharacterized protein</fullName>
    </submittedName>
</protein>
<reference evidence="1 2" key="1">
    <citation type="submission" date="2024-09" db="EMBL/GenBank/DDBJ databases">
        <title>Chromosome-scale assembly of Riccia fluitans.</title>
        <authorList>
            <person name="Paukszto L."/>
            <person name="Sawicki J."/>
            <person name="Karawczyk K."/>
            <person name="Piernik-Szablinska J."/>
            <person name="Szczecinska M."/>
            <person name="Mazdziarz M."/>
        </authorList>
    </citation>
    <scope>NUCLEOTIDE SEQUENCE [LARGE SCALE GENOMIC DNA]</scope>
    <source>
        <strain evidence="1">Rf_01</strain>
        <tissue evidence="1">Aerial parts of the thallus</tissue>
    </source>
</reference>
<dbReference type="EMBL" id="JBHFFA010000004">
    <property type="protein sequence ID" value="KAL2630517.1"/>
    <property type="molecule type" value="Genomic_DNA"/>
</dbReference>
<name>A0ABD1YM22_9MARC</name>
<comment type="caution">
    <text evidence="1">The sequence shown here is derived from an EMBL/GenBank/DDBJ whole genome shotgun (WGS) entry which is preliminary data.</text>
</comment>
<proteinExistence type="predicted"/>
<accession>A0ABD1YM22</accession>
<gene>
    <name evidence="1" type="ORF">R1flu_015203</name>
</gene>
<sequence>MSEPAADNLTLLKVLCAVENPSGPLHATIHRRKPHRCRIIASIRPDTEERRALPKEFRGYLIKQTLIGQGRTCVRVRSIRSPTWPKTSTDGGSRASTHRLQEPPLVDGFEATFARPIPPHLTNLGPPSCFSAPQITQEKGRPLLAFVVTRNLLISFEYLLFLSARDPTR</sequence>
<organism evidence="1 2">
    <name type="scientific">Riccia fluitans</name>
    <dbReference type="NCBI Taxonomy" id="41844"/>
    <lineage>
        <taxon>Eukaryota</taxon>
        <taxon>Viridiplantae</taxon>
        <taxon>Streptophyta</taxon>
        <taxon>Embryophyta</taxon>
        <taxon>Marchantiophyta</taxon>
        <taxon>Marchantiopsida</taxon>
        <taxon>Marchantiidae</taxon>
        <taxon>Marchantiales</taxon>
        <taxon>Ricciaceae</taxon>
        <taxon>Riccia</taxon>
    </lineage>
</organism>
<dbReference type="Proteomes" id="UP001605036">
    <property type="component" value="Unassembled WGS sequence"/>
</dbReference>